<dbReference type="Proteomes" id="UP001456562">
    <property type="component" value="Unassembled WGS sequence"/>
</dbReference>
<sequence length="102" mass="10878">MMSSKPSLFQILTPCGEFDMNNVTSLGAEIETAAAAHGGVLLDAGGITFADSTFLRMILNVHQNTDLRIVSPSTRVARLFDLAGVDALLRIYPTPEAARTAL</sequence>
<dbReference type="RefSeq" id="WP_350240636.1">
    <property type="nucleotide sequence ID" value="NZ_JBEJUE010000038.1"/>
</dbReference>
<dbReference type="CDD" id="cd07043">
    <property type="entry name" value="STAS_anti-anti-sigma_factors"/>
    <property type="match status" value="1"/>
</dbReference>
<dbReference type="PROSITE" id="PS50801">
    <property type="entry name" value="STAS"/>
    <property type="match status" value="1"/>
</dbReference>
<gene>
    <name evidence="2" type="ORF">ABR748_30605</name>
</gene>
<evidence type="ECO:0000259" key="1">
    <source>
        <dbReference type="PROSITE" id="PS50801"/>
    </source>
</evidence>
<comment type="caution">
    <text evidence="2">The sequence shown here is derived from an EMBL/GenBank/DDBJ whole genome shotgun (WGS) entry which is preliminary data.</text>
</comment>
<dbReference type="EMBL" id="JBEJUE010000038">
    <property type="protein sequence ID" value="MER0428536.1"/>
    <property type="molecule type" value="Genomic_DNA"/>
</dbReference>
<dbReference type="Gene3D" id="3.30.750.24">
    <property type="entry name" value="STAS domain"/>
    <property type="match status" value="1"/>
</dbReference>
<dbReference type="InterPro" id="IPR036513">
    <property type="entry name" value="STAS_dom_sf"/>
</dbReference>
<reference evidence="2 3" key="1">
    <citation type="submission" date="2024-01" db="EMBL/GenBank/DDBJ databases">
        <title>Metagenomic exploration of the rhizosphere soil microbial community and their significance in facilitating the development of wild simulated ginseng.</title>
        <authorList>
            <person name="Huang J."/>
        </authorList>
    </citation>
    <scope>NUCLEOTIDE SEQUENCE [LARGE SCALE GENOMIC DNA]</scope>
    <source>
        <strain evidence="2 3">WY141</strain>
    </source>
</reference>
<evidence type="ECO:0000313" key="2">
    <source>
        <dbReference type="EMBL" id="MER0428536.1"/>
    </source>
</evidence>
<dbReference type="Pfam" id="PF13466">
    <property type="entry name" value="STAS_2"/>
    <property type="match status" value="1"/>
</dbReference>
<dbReference type="InterPro" id="IPR002645">
    <property type="entry name" value="STAS_dom"/>
</dbReference>
<dbReference type="PANTHER" id="PTHR33495:SF2">
    <property type="entry name" value="ANTI-SIGMA FACTOR ANTAGONIST TM_1081-RELATED"/>
    <property type="match status" value="1"/>
</dbReference>
<proteinExistence type="predicted"/>
<protein>
    <submittedName>
        <fullName evidence="2">STAS domain-containing protein</fullName>
    </submittedName>
</protein>
<feature type="domain" description="STAS" evidence="1">
    <location>
        <begin position="11"/>
        <end position="102"/>
    </location>
</feature>
<organism evidence="2 3">
    <name type="scientific">Streptomyces microflavus</name>
    <name type="common">Streptomyces lipmanii</name>
    <dbReference type="NCBI Taxonomy" id="1919"/>
    <lineage>
        <taxon>Bacteria</taxon>
        <taxon>Bacillati</taxon>
        <taxon>Actinomycetota</taxon>
        <taxon>Actinomycetes</taxon>
        <taxon>Kitasatosporales</taxon>
        <taxon>Streptomycetaceae</taxon>
        <taxon>Streptomyces</taxon>
    </lineage>
</organism>
<dbReference type="PANTHER" id="PTHR33495">
    <property type="entry name" value="ANTI-SIGMA FACTOR ANTAGONIST TM_1081-RELATED-RELATED"/>
    <property type="match status" value="1"/>
</dbReference>
<evidence type="ECO:0000313" key="3">
    <source>
        <dbReference type="Proteomes" id="UP001456562"/>
    </source>
</evidence>
<dbReference type="InterPro" id="IPR058548">
    <property type="entry name" value="MlaB-like_STAS"/>
</dbReference>
<accession>A0ABV1QBT5</accession>
<keyword evidence="3" id="KW-1185">Reference proteome</keyword>
<dbReference type="SUPFAM" id="SSF52091">
    <property type="entry name" value="SpoIIaa-like"/>
    <property type="match status" value="1"/>
</dbReference>
<name>A0ABV1QBT5_STRMI</name>